<dbReference type="RefSeq" id="WP_019225994.1">
    <property type="nucleotide sequence ID" value="NZ_CP046996.1"/>
</dbReference>
<keyword evidence="3" id="KW-0479">Metal-binding</keyword>
<dbReference type="Pfam" id="PF06050">
    <property type="entry name" value="HGD-D"/>
    <property type="match status" value="1"/>
</dbReference>
<reference evidence="4 5" key="1">
    <citation type="submission" date="2019-12" db="EMBL/GenBank/DDBJ databases">
        <title>Sequence classification of anaerobic respiratory reductive dehalogenases: First we see many, then we see few.</title>
        <authorList>
            <person name="Molenda O."/>
            <person name="Puentes Jacome L.A."/>
            <person name="Cao X."/>
            <person name="Nesbo C.L."/>
            <person name="Tang S."/>
            <person name="Morson N."/>
            <person name="Patron J."/>
            <person name="Lomheim L."/>
            <person name="Wishart D.S."/>
            <person name="Edwards E.A."/>
        </authorList>
    </citation>
    <scope>NUCLEOTIDE SEQUENCE [LARGE SCALE GENOMIC DNA]</scope>
    <source>
        <strain evidence="4 5">12DCA</strain>
    </source>
</reference>
<dbReference type="NCBIfam" id="NF040772">
    <property type="entry name" value="double_cubane"/>
    <property type="match status" value="1"/>
</dbReference>
<proteinExistence type="inferred from homology"/>
<name>A0A857DJ96_9FIRM</name>
<evidence type="ECO:0000256" key="1">
    <source>
        <dbReference type="ARBA" id="ARBA00001966"/>
    </source>
</evidence>
<sequence>MRAQTMAYFDQLIPSGMVMAKEAKEQGRNVVGYYCVFSPIELIEAAGAVPVGLCATKQEPIAEAEKVLPRNLCPLVKSSYGFAVSGKCPFFHFADIVLAETTCDGKKKMYELLAEHKPMIVLDIPNSSNLEDRQAHWVKQIYRAKDYFEKNLDVKISNEKLAEVIRTYNEERKLLMELVSLNKLHPTPISGTDLLKVLWGRSFQFKRDEYTAKVKELIAELKEMTAKGEGASQPSSKRILITGCPTGTGQEKVMQVIEEAGGAIVLQESCSGIKGLVDLVSEEMDPFEALAEKYSKIPCSCSSPNTGRFKLLSRLVQEYNVDGVVDITLQACHTYNIESYSIKEHLKKNHNIPLLQIETDYSDADRQQIKLRVDAFLEML</sequence>
<keyword evidence="3" id="KW-0411">Iron-sulfur</keyword>
<dbReference type="PANTHER" id="PTHR30548:SF6">
    <property type="entry name" value="DEHYDRATASE SUBUNIT YJIM-RELATED"/>
    <property type="match status" value="1"/>
</dbReference>
<dbReference type="Gene3D" id="3.40.50.11900">
    <property type="match status" value="1"/>
</dbReference>
<comment type="similarity">
    <text evidence="2">Belongs to the FldB/FldC dehydratase alpha/beta subunit family.</text>
</comment>
<evidence type="ECO:0000313" key="5">
    <source>
        <dbReference type="Proteomes" id="UP000430508"/>
    </source>
</evidence>
<dbReference type="GO" id="GO:0051536">
    <property type="term" value="F:iron-sulfur cluster binding"/>
    <property type="evidence" value="ECO:0007669"/>
    <property type="project" value="UniProtKB-KW"/>
</dbReference>
<dbReference type="Gene3D" id="3.40.50.11890">
    <property type="match status" value="1"/>
</dbReference>
<dbReference type="Gene3D" id="1.20.1270.370">
    <property type="match status" value="1"/>
</dbReference>
<dbReference type="GO" id="GO:0016836">
    <property type="term" value="F:hydro-lyase activity"/>
    <property type="evidence" value="ECO:0007669"/>
    <property type="project" value="UniProtKB-ARBA"/>
</dbReference>
<evidence type="ECO:0000256" key="3">
    <source>
        <dbReference type="ARBA" id="ARBA00023014"/>
    </source>
</evidence>
<evidence type="ECO:0000313" key="4">
    <source>
        <dbReference type="EMBL" id="QHA01420.1"/>
    </source>
</evidence>
<dbReference type="AlphaFoldDB" id="A0A857DJ96"/>
<keyword evidence="3" id="KW-0408">Iron</keyword>
<dbReference type="InterPro" id="IPR010327">
    <property type="entry name" value="FldB/FldC_alpha/beta"/>
</dbReference>
<evidence type="ECO:0000256" key="2">
    <source>
        <dbReference type="ARBA" id="ARBA00005806"/>
    </source>
</evidence>
<dbReference type="Proteomes" id="UP000430508">
    <property type="component" value="Chromosome"/>
</dbReference>
<comment type="cofactor">
    <cofactor evidence="1">
        <name>[4Fe-4S] cluster</name>
        <dbReference type="ChEBI" id="CHEBI:49883"/>
    </cofactor>
</comment>
<dbReference type="InterPro" id="IPR047678">
    <property type="entry name" value="YjiM-like"/>
</dbReference>
<protein>
    <submittedName>
        <fullName evidence="4">2-hydroxyacyl-CoA dehydratase</fullName>
    </submittedName>
</protein>
<dbReference type="PANTHER" id="PTHR30548">
    <property type="entry name" value="2-HYDROXYGLUTARYL-COA DEHYDRATASE, D-COMPONENT-RELATED"/>
    <property type="match status" value="1"/>
</dbReference>
<gene>
    <name evidence="4" type="ORF">GQ588_12615</name>
</gene>
<dbReference type="EMBL" id="CP046996">
    <property type="protein sequence ID" value="QHA01420.1"/>
    <property type="molecule type" value="Genomic_DNA"/>
</dbReference>
<organism evidence="4 5">
    <name type="scientific">Dehalobacter restrictus</name>
    <dbReference type="NCBI Taxonomy" id="55583"/>
    <lineage>
        <taxon>Bacteria</taxon>
        <taxon>Bacillati</taxon>
        <taxon>Bacillota</taxon>
        <taxon>Clostridia</taxon>
        <taxon>Eubacteriales</taxon>
        <taxon>Desulfitobacteriaceae</taxon>
        <taxon>Dehalobacter</taxon>
    </lineage>
</organism>
<accession>A0A857DJ96</accession>